<name>A0A6G8PUM2_9ACTN</name>
<dbReference type="KEGG" id="rmar:GBA65_03690"/>
<protein>
    <recommendedName>
        <fullName evidence="4">Alkaline shock response membrane anchor protein AmaP</fullName>
    </recommendedName>
</protein>
<dbReference type="AlphaFoldDB" id="A0A6G8PUM2"/>
<dbReference type="RefSeq" id="WP_166395447.1">
    <property type="nucleotide sequence ID" value="NZ_CP045121.1"/>
</dbReference>
<dbReference type="EMBL" id="CP045121">
    <property type="protein sequence ID" value="QIN77766.1"/>
    <property type="molecule type" value="Genomic_DNA"/>
</dbReference>
<organism evidence="2 3">
    <name type="scientific">Rubrobacter marinus</name>
    <dbReference type="NCBI Taxonomy" id="2653852"/>
    <lineage>
        <taxon>Bacteria</taxon>
        <taxon>Bacillati</taxon>
        <taxon>Actinomycetota</taxon>
        <taxon>Rubrobacteria</taxon>
        <taxon>Rubrobacterales</taxon>
        <taxon>Rubrobacteraceae</taxon>
        <taxon>Rubrobacter</taxon>
    </lineage>
</organism>
<reference evidence="2 3" key="1">
    <citation type="submission" date="2019-10" db="EMBL/GenBank/DDBJ databases">
        <title>Rubrobacter sp nov SCSIO 52915 isolated from a deep-sea sediment in the South China Sea.</title>
        <authorList>
            <person name="Chen R.W."/>
        </authorList>
    </citation>
    <scope>NUCLEOTIDE SEQUENCE [LARGE SCALE GENOMIC DNA]</scope>
    <source>
        <strain evidence="2 3">SCSIO 52915</strain>
    </source>
</reference>
<dbReference type="Proteomes" id="UP000502706">
    <property type="component" value="Chromosome"/>
</dbReference>
<evidence type="ECO:0000313" key="2">
    <source>
        <dbReference type="EMBL" id="QIN77766.1"/>
    </source>
</evidence>
<keyword evidence="1" id="KW-0812">Transmembrane</keyword>
<sequence>MNGFNRFIMLLLALLLIAVPVLLLLIAFGVFSADAINSVTGYRSGLRGLEGLVSNFNFPQGTRVIIAIVGALLALIAGYLLLRELTFGRPVARKALVDDTPGRETAITATAVRHLAEGAAREVGAESPSCSLASTGGRYDVACDIRVPRSRNFAETATRTRENVRRVLGEQRVPLNNVEVTVQGSTASQG</sequence>
<keyword evidence="1" id="KW-1133">Transmembrane helix</keyword>
<gene>
    <name evidence="2" type="ORF">GBA65_03690</name>
</gene>
<keyword evidence="1" id="KW-0472">Membrane</keyword>
<evidence type="ECO:0008006" key="4">
    <source>
        <dbReference type="Google" id="ProtNLM"/>
    </source>
</evidence>
<proteinExistence type="predicted"/>
<evidence type="ECO:0000256" key="1">
    <source>
        <dbReference type="SAM" id="Phobius"/>
    </source>
</evidence>
<keyword evidence="3" id="KW-1185">Reference proteome</keyword>
<evidence type="ECO:0000313" key="3">
    <source>
        <dbReference type="Proteomes" id="UP000502706"/>
    </source>
</evidence>
<accession>A0A6G8PUM2</accession>
<feature type="transmembrane region" description="Helical" evidence="1">
    <location>
        <begin position="64"/>
        <end position="82"/>
    </location>
</feature>